<evidence type="ECO:0000313" key="1">
    <source>
        <dbReference type="EMBL" id="KZV17619.1"/>
    </source>
</evidence>
<sequence length="124" mass="13862">MSVSSWHFRRCVVLRNSSNDDVVGSSRGDTCVVLGTSRWVKLRRFGNSAVGVFPLVAIICCVMRRRLHLVETQQLGIASGTSFKDLLRYFLQLLDARASSDSALSSPCWDLLAPMRRVVNYHSS</sequence>
<gene>
    <name evidence="1" type="ORF">F511_16975</name>
</gene>
<keyword evidence="2" id="KW-1185">Reference proteome</keyword>
<accession>A0A2Z7AEX1</accession>
<organism evidence="1 2">
    <name type="scientific">Dorcoceras hygrometricum</name>
    <dbReference type="NCBI Taxonomy" id="472368"/>
    <lineage>
        <taxon>Eukaryota</taxon>
        <taxon>Viridiplantae</taxon>
        <taxon>Streptophyta</taxon>
        <taxon>Embryophyta</taxon>
        <taxon>Tracheophyta</taxon>
        <taxon>Spermatophyta</taxon>
        <taxon>Magnoliopsida</taxon>
        <taxon>eudicotyledons</taxon>
        <taxon>Gunneridae</taxon>
        <taxon>Pentapetalae</taxon>
        <taxon>asterids</taxon>
        <taxon>lamiids</taxon>
        <taxon>Lamiales</taxon>
        <taxon>Gesneriaceae</taxon>
        <taxon>Didymocarpoideae</taxon>
        <taxon>Trichosporeae</taxon>
        <taxon>Loxocarpinae</taxon>
        <taxon>Dorcoceras</taxon>
    </lineage>
</organism>
<proteinExistence type="predicted"/>
<dbReference type="AlphaFoldDB" id="A0A2Z7AEX1"/>
<dbReference type="Proteomes" id="UP000250235">
    <property type="component" value="Unassembled WGS sequence"/>
</dbReference>
<name>A0A2Z7AEX1_9LAMI</name>
<reference evidence="1 2" key="1">
    <citation type="journal article" date="2015" name="Proc. Natl. Acad. Sci. U.S.A.">
        <title>The resurrection genome of Boea hygrometrica: A blueprint for survival of dehydration.</title>
        <authorList>
            <person name="Xiao L."/>
            <person name="Yang G."/>
            <person name="Zhang L."/>
            <person name="Yang X."/>
            <person name="Zhao S."/>
            <person name="Ji Z."/>
            <person name="Zhou Q."/>
            <person name="Hu M."/>
            <person name="Wang Y."/>
            <person name="Chen M."/>
            <person name="Xu Y."/>
            <person name="Jin H."/>
            <person name="Xiao X."/>
            <person name="Hu G."/>
            <person name="Bao F."/>
            <person name="Hu Y."/>
            <person name="Wan P."/>
            <person name="Li L."/>
            <person name="Deng X."/>
            <person name="Kuang T."/>
            <person name="Xiang C."/>
            <person name="Zhu J.K."/>
            <person name="Oliver M.J."/>
            <person name="He Y."/>
        </authorList>
    </citation>
    <scope>NUCLEOTIDE SEQUENCE [LARGE SCALE GENOMIC DNA]</scope>
    <source>
        <strain evidence="2">cv. XS01</strain>
    </source>
</reference>
<protein>
    <submittedName>
        <fullName evidence="1">Uncharacterized protein</fullName>
    </submittedName>
</protein>
<dbReference type="EMBL" id="KV018120">
    <property type="protein sequence ID" value="KZV17619.1"/>
    <property type="molecule type" value="Genomic_DNA"/>
</dbReference>
<evidence type="ECO:0000313" key="2">
    <source>
        <dbReference type="Proteomes" id="UP000250235"/>
    </source>
</evidence>